<organism evidence="2 3">
    <name type="scientific">Ceratopteris richardii</name>
    <name type="common">Triangle waterfern</name>
    <dbReference type="NCBI Taxonomy" id="49495"/>
    <lineage>
        <taxon>Eukaryota</taxon>
        <taxon>Viridiplantae</taxon>
        <taxon>Streptophyta</taxon>
        <taxon>Embryophyta</taxon>
        <taxon>Tracheophyta</taxon>
        <taxon>Polypodiopsida</taxon>
        <taxon>Polypodiidae</taxon>
        <taxon>Polypodiales</taxon>
        <taxon>Pteridineae</taxon>
        <taxon>Pteridaceae</taxon>
        <taxon>Parkerioideae</taxon>
        <taxon>Ceratopteris</taxon>
    </lineage>
</organism>
<protein>
    <submittedName>
        <fullName evidence="2">Uncharacterized protein</fullName>
    </submittedName>
</protein>
<dbReference type="Proteomes" id="UP000825935">
    <property type="component" value="Chromosome 10"/>
</dbReference>
<dbReference type="InterPro" id="IPR040225">
    <property type="entry name" value="GIL1-like"/>
</dbReference>
<evidence type="ECO:0000313" key="2">
    <source>
        <dbReference type="EMBL" id="KAH7428086.1"/>
    </source>
</evidence>
<dbReference type="GO" id="GO:0009959">
    <property type="term" value="P:negative gravitropism"/>
    <property type="evidence" value="ECO:0007669"/>
    <property type="project" value="InterPro"/>
</dbReference>
<feature type="region of interest" description="Disordered" evidence="1">
    <location>
        <begin position="158"/>
        <end position="189"/>
    </location>
</feature>
<sequence>MPLFDCVLPCPFPQKLLSALGNHGGPSDRSSIFMSGEARGNENDDQMVSFLGKIVDDVTVQEVSEGEELRNVLHNVAQLRLETQNFMAELIVMEAKLLDAHVSKPFVTVMSGLLEEYMRIESSMGDDRNSGFKSMITAFRRMHQILFCDSKLAGDPLNAERNALDDPRSPGKSIQDSKPSVNPESKPSSAIRDEAEIRRFYEQLLEEQTSALRNEYQQQLNGAASAQFRDFEQLLAEKAHAIEQYKGKLEHSIALCRESSDRCSSLQKRVETAEFALQQYSLVDTALYKNEAGPSLLQTRSNAVKIAIQRCAAIVARISQQDSLAVAYPLHIVSCSPESCVEGPKLIRYRKLGMQAVLCQCLFEGFESSTFNMGESTFERPKSLKQERLQAYKKYENEEPDSFEERNSEFRTFVNNKWELLLQKLTDILIHEEPRNVRDRLQDAKTNLTGSFKRLAMSVWLLHLVAFACEPSSAEMFRVIPKSSFDEECMNDDIQTPDHANNTHPEARIVACMTVPGFTVRSSIIKAAVCCAHSLI</sequence>
<accession>A0A8T2U2F2</accession>
<evidence type="ECO:0000256" key="1">
    <source>
        <dbReference type="SAM" id="MobiDB-lite"/>
    </source>
</evidence>
<dbReference type="EMBL" id="CM035415">
    <property type="protein sequence ID" value="KAH7428086.1"/>
    <property type="molecule type" value="Genomic_DNA"/>
</dbReference>
<evidence type="ECO:0000313" key="3">
    <source>
        <dbReference type="Proteomes" id="UP000825935"/>
    </source>
</evidence>
<dbReference type="GO" id="GO:0009639">
    <property type="term" value="P:response to red or far red light"/>
    <property type="evidence" value="ECO:0007669"/>
    <property type="project" value="InterPro"/>
</dbReference>
<dbReference type="AlphaFoldDB" id="A0A8T2U2F2"/>
<keyword evidence="3" id="KW-1185">Reference proteome</keyword>
<gene>
    <name evidence="2" type="ORF">KP509_10G075200</name>
</gene>
<dbReference type="PANTHER" id="PTHR31161">
    <property type="entry name" value="PROTEIN GRAVITROPIC IN THE LIGHT 1"/>
    <property type="match status" value="1"/>
</dbReference>
<feature type="compositionally biased region" description="Polar residues" evidence="1">
    <location>
        <begin position="172"/>
        <end position="188"/>
    </location>
</feature>
<reference evidence="2" key="1">
    <citation type="submission" date="2021-08" db="EMBL/GenBank/DDBJ databases">
        <title>WGS assembly of Ceratopteris richardii.</title>
        <authorList>
            <person name="Marchant D.B."/>
            <person name="Chen G."/>
            <person name="Jenkins J."/>
            <person name="Shu S."/>
            <person name="Leebens-Mack J."/>
            <person name="Grimwood J."/>
            <person name="Schmutz J."/>
            <person name="Soltis P."/>
            <person name="Soltis D."/>
            <person name="Chen Z.-H."/>
        </authorList>
    </citation>
    <scope>NUCLEOTIDE SEQUENCE</scope>
    <source>
        <strain evidence="2">Whitten #5841</strain>
        <tissue evidence="2">Leaf</tissue>
    </source>
</reference>
<comment type="caution">
    <text evidence="2">The sequence shown here is derived from an EMBL/GenBank/DDBJ whole genome shotgun (WGS) entry which is preliminary data.</text>
</comment>
<proteinExistence type="predicted"/>
<name>A0A8T2U2F2_CERRI</name>